<organism evidence="2 3">
    <name type="scientific">Nonomuraea salmonea</name>
    <dbReference type="NCBI Taxonomy" id="46181"/>
    <lineage>
        <taxon>Bacteria</taxon>
        <taxon>Bacillati</taxon>
        <taxon>Actinomycetota</taxon>
        <taxon>Actinomycetes</taxon>
        <taxon>Streptosporangiales</taxon>
        <taxon>Streptosporangiaceae</taxon>
        <taxon>Nonomuraea</taxon>
    </lineage>
</organism>
<dbReference type="SUPFAM" id="SSF51735">
    <property type="entry name" value="NAD(P)-binding Rossmann-fold domains"/>
    <property type="match status" value="1"/>
</dbReference>
<dbReference type="PANTHER" id="PTHR43162:SF1">
    <property type="entry name" value="PRESTALK A DIFFERENTIATION PROTEIN A"/>
    <property type="match status" value="1"/>
</dbReference>
<evidence type="ECO:0000313" key="2">
    <source>
        <dbReference type="EMBL" id="MFB9471223.1"/>
    </source>
</evidence>
<dbReference type="Pfam" id="PF05368">
    <property type="entry name" value="NmrA"/>
    <property type="match status" value="1"/>
</dbReference>
<gene>
    <name evidence="2" type="ORF">ACFFR3_17000</name>
</gene>
<dbReference type="Gene3D" id="3.40.50.720">
    <property type="entry name" value="NAD(P)-binding Rossmann-like Domain"/>
    <property type="match status" value="1"/>
</dbReference>
<dbReference type="Proteomes" id="UP001589568">
    <property type="component" value="Unassembled WGS sequence"/>
</dbReference>
<keyword evidence="3" id="KW-1185">Reference proteome</keyword>
<comment type="caution">
    <text evidence="2">The sequence shown here is derived from an EMBL/GenBank/DDBJ whole genome shotgun (WGS) entry which is preliminary data.</text>
</comment>
<sequence length="263" mass="27797">MILVLGATGSTGRRVAKILREAGHPVRAASRSGQTRFDWSDQATWEPAVTGASAVYLMAPDGVPIDPEFVSLAVARGVARVVLLSSGAIEVMRDERLLAAERTVRDCGAAWTILRPSWFDQNFDEGFLRPAIMAGELLLPLGDVGQAFVDAGDIAAVAAAALTQDGHAGRSYEVTGPRSLSFGEAVEIIGREIGREVRYRGGEEDYIAANAFSDESIGAAKAFAALRALGDQPVSEVVAQVTGRPPKPFETYAARAAAAGAWR</sequence>
<dbReference type="InterPro" id="IPR051604">
    <property type="entry name" value="Ergot_Alk_Oxidoreductase"/>
</dbReference>
<evidence type="ECO:0000313" key="3">
    <source>
        <dbReference type="Proteomes" id="UP001589568"/>
    </source>
</evidence>
<dbReference type="InterPro" id="IPR036291">
    <property type="entry name" value="NAD(P)-bd_dom_sf"/>
</dbReference>
<name>A0ABV5NLM7_9ACTN</name>
<proteinExistence type="predicted"/>
<dbReference type="Gene3D" id="3.90.25.10">
    <property type="entry name" value="UDP-galactose 4-epimerase, domain 1"/>
    <property type="match status" value="1"/>
</dbReference>
<protein>
    <submittedName>
        <fullName evidence="2">SDR family oxidoreductase</fullName>
    </submittedName>
</protein>
<dbReference type="RefSeq" id="WP_345389952.1">
    <property type="nucleotide sequence ID" value="NZ_BAAAXS010000001.1"/>
</dbReference>
<feature type="domain" description="NmrA-like" evidence="1">
    <location>
        <begin position="2"/>
        <end position="205"/>
    </location>
</feature>
<accession>A0ABV5NLM7</accession>
<evidence type="ECO:0000259" key="1">
    <source>
        <dbReference type="Pfam" id="PF05368"/>
    </source>
</evidence>
<reference evidence="2 3" key="1">
    <citation type="submission" date="2024-09" db="EMBL/GenBank/DDBJ databases">
        <authorList>
            <person name="Sun Q."/>
            <person name="Mori K."/>
        </authorList>
    </citation>
    <scope>NUCLEOTIDE SEQUENCE [LARGE SCALE GENOMIC DNA]</scope>
    <source>
        <strain evidence="2 3">JCM 3324</strain>
    </source>
</reference>
<dbReference type="PANTHER" id="PTHR43162">
    <property type="match status" value="1"/>
</dbReference>
<dbReference type="EMBL" id="JBHMCF010000012">
    <property type="protein sequence ID" value="MFB9471223.1"/>
    <property type="molecule type" value="Genomic_DNA"/>
</dbReference>
<dbReference type="InterPro" id="IPR008030">
    <property type="entry name" value="NmrA-like"/>
</dbReference>